<evidence type="ECO:0000313" key="3">
    <source>
        <dbReference type="EMBL" id="TCT04017.1"/>
    </source>
</evidence>
<dbReference type="AlphaFoldDB" id="A0A4R3LZ51"/>
<dbReference type="GO" id="GO:0005886">
    <property type="term" value="C:plasma membrane"/>
    <property type="evidence" value="ECO:0007669"/>
    <property type="project" value="TreeGrafter"/>
</dbReference>
<keyword evidence="2" id="KW-1133">Transmembrane helix</keyword>
<protein>
    <submittedName>
        <fullName evidence="3">Capsular polysaccharide transport system permease protein</fullName>
    </submittedName>
</protein>
<gene>
    <name evidence="3" type="ORF">EDC64_108183</name>
</gene>
<evidence type="ECO:0000256" key="1">
    <source>
        <dbReference type="SAM" id="Coils"/>
    </source>
</evidence>
<proteinExistence type="predicted"/>
<feature type="coiled-coil region" evidence="1">
    <location>
        <begin position="203"/>
        <end position="267"/>
    </location>
</feature>
<keyword evidence="1" id="KW-0175">Coiled coil</keyword>
<accession>A0A4R3LZ51</accession>
<comment type="caution">
    <text evidence="3">The sequence shown here is derived from an EMBL/GenBank/DDBJ whole genome shotgun (WGS) entry which is preliminary data.</text>
</comment>
<dbReference type="RefSeq" id="WP_132032383.1">
    <property type="nucleotide sequence ID" value="NZ_SMAI01000008.1"/>
</dbReference>
<organism evidence="3 4">
    <name type="scientific">Aquabacter spiritensis</name>
    <dbReference type="NCBI Taxonomy" id="933073"/>
    <lineage>
        <taxon>Bacteria</taxon>
        <taxon>Pseudomonadati</taxon>
        <taxon>Pseudomonadota</taxon>
        <taxon>Alphaproteobacteria</taxon>
        <taxon>Hyphomicrobiales</taxon>
        <taxon>Xanthobacteraceae</taxon>
        <taxon>Aquabacter</taxon>
    </lineage>
</organism>
<keyword evidence="4" id="KW-1185">Reference proteome</keyword>
<feature type="transmembrane region" description="Helical" evidence="2">
    <location>
        <begin position="364"/>
        <end position="386"/>
    </location>
</feature>
<name>A0A4R3LZ51_9HYPH</name>
<evidence type="ECO:0000256" key="2">
    <source>
        <dbReference type="SAM" id="Phobius"/>
    </source>
</evidence>
<feature type="transmembrane region" description="Helical" evidence="2">
    <location>
        <begin position="35"/>
        <end position="58"/>
    </location>
</feature>
<dbReference type="PANTHER" id="PTHR32309">
    <property type="entry name" value="TYROSINE-PROTEIN KINASE"/>
    <property type="match status" value="1"/>
</dbReference>
<evidence type="ECO:0000313" key="4">
    <source>
        <dbReference type="Proteomes" id="UP000294664"/>
    </source>
</evidence>
<dbReference type="GO" id="GO:0004713">
    <property type="term" value="F:protein tyrosine kinase activity"/>
    <property type="evidence" value="ECO:0007669"/>
    <property type="project" value="TreeGrafter"/>
</dbReference>
<dbReference type="OrthoDB" id="1523414at2"/>
<dbReference type="Proteomes" id="UP000294664">
    <property type="component" value="Unassembled WGS sequence"/>
</dbReference>
<sequence>MNQQFRLPPPQTGHSGALALAGAKRRLPGWVSWNRVLFCCTLLIPLLVFSVYSLLIVTERYVSEARFMVRGSSSTNASGLAMMFRTFGIGSVQDDTFAIIDYMESRDAVIDLSKRLPLAEILNRPEADFWSGYGNLWENRTVEALYRQYERYVRIIYDPQTGISTLQVQTFRAQDSFDVARALLELGEEVVNRMNDRAHRDSIAHAEKLLGEAEQRIIAAQAALSAFRNRELLFDPNSTFGSSVKLIGALTTELATVNVQLQEMRERAPRSPSLGVLETRAAALQQQIEEQRAGVVGSDTSLSAKMAEYERLVLERNFADRALAAASTAIERARQEARQQQIYIETVAQPSFPDEPTEPKAWKIIATVLLFGGFAYGTMWLLLVGAREHADVET</sequence>
<dbReference type="EMBL" id="SMAI01000008">
    <property type="protein sequence ID" value="TCT04017.1"/>
    <property type="molecule type" value="Genomic_DNA"/>
</dbReference>
<dbReference type="PANTHER" id="PTHR32309:SF13">
    <property type="entry name" value="FERRIC ENTEROBACTIN TRANSPORT PROTEIN FEPE"/>
    <property type="match status" value="1"/>
</dbReference>
<reference evidence="3 4" key="1">
    <citation type="submission" date="2019-03" db="EMBL/GenBank/DDBJ databases">
        <title>Genomic Encyclopedia of Type Strains, Phase IV (KMG-IV): sequencing the most valuable type-strain genomes for metagenomic binning, comparative biology and taxonomic classification.</title>
        <authorList>
            <person name="Goeker M."/>
        </authorList>
    </citation>
    <scope>NUCLEOTIDE SEQUENCE [LARGE SCALE GENOMIC DNA]</scope>
    <source>
        <strain evidence="3 4">DSM 9035</strain>
    </source>
</reference>
<keyword evidence="2" id="KW-0472">Membrane</keyword>
<dbReference type="InterPro" id="IPR050445">
    <property type="entry name" value="Bact_polysacc_biosynth/exp"/>
</dbReference>
<keyword evidence="2" id="KW-0812">Transmembrane</keyword>